<dbReference type="GO" id="GO:0016651">
    <property type="term" value="F:oxidoreductase activity, acting on NAD(P)H"/>
    <property type="evidence" value="ECO:0007669"/>
    <property type="project" value="InterPro"/>
</dbReference>
<evidence type="ECO:0000313" key="3">
    <source>
        <dbReference type="EMBL" id="AIF83061.1"/>
    </source>
</evidence>
<reference evidence="3 4" key="1">
    <citation type="journal article" date="2014" name="PLoS ONE">
        <title>Genome Sequence of Candidatus Nitrososphaera evergladensis from Group I.1b Enriched from Everglades Soil Reveals Novel Genomic Features of the Ammonia-Oxidizing Archaea.</title>
        <authorList>
            <person name="Zhalnina K.V."/>
            <person name="Dias R."/>
            <person name="Leonard M.T."/>
            <person name="Dorr de Quadros P."/>
            <person name="Camargo F.A."/>
            <person name="Drew J.C."/>
            <person name="Farmerie W.G."/>
            <person name="Daroub S.H."/>
            <person name="Triplett E.W."/>
        </authorList>
    </citation>
    <scope>NUCLEOTIDE SEQUENCE [LARGE SCALE GENOMIC DNA]</scope>
    <source>
        <strain evidence="3 4">SR1</strain>
    </source>
</reference>
<dbReference type="Pfam" id="PF03807">
    <property type="entry name" value="F420_oxidored"/>
    <property type="match status" value="1"/>
</dbReference>
<dbReference type="GO" id="GO:0006740">
    <property type="term" value="P:NADPH regeneration"/>
    <property type="evidence" value="ECO:0007669"/>
    <property type="project" value="InterPro"/>
</dbReference>
<dbReference type="GO" id="GO:0005886">
    <property type="term" value="C:plasma membrane"/>
    <property type="evidence" value="ECO:0007669"/>
    <property type="project" value="TreeGrafter"/>
</dbReference>
<dbReference type="EMBL" id="CP007174">
    <property type="protein sequence ID" value="AIF83061.1"/>
    <property type="molecule type" value="Genomic_DNA"/>
</dbReference>
<evidence type="ECO:0000313" key="4">
    <source>
        <dbReference type="Proteomes" id="UP000028194"/>
    </source>
</evidence>
<gene>
    <name evidence="3" type="ORF">NTE_00986</name>
</gene>
<dbReference type="PANTHER" id="PTHR14239">
    <property type="entry name" value="DUDULIN-RELATED"/>
    <property type="match status" value="1"/>
</dbReference>
<dbReference type="PANTHER" id="PTHR14239:SF0">
    <property type="entry name" value="F420-DEPENDENT NADP REDUCTASE"/>
    <property type="match status" value="1"/>
</dbReference>
<dbReference type="GO" id="GO:0008823">
    <property type="term" value="F:cupric reductase (NADH) activity"/>
    <property type="evidence" value="ECO:0007669"/>
    <property type="project" value="TreeGrafter"/>
</dbReference>
<dbReference type="SUPFAM" id="SSF51735">
    <property type="entry name" value="NAD(P)-binding Rossmann-fold domains"/>
    <property type="match status" value="1"/>
</dbReference>
<dbReference type="HOGENOM" id="CLU_076368_1_1_2"/>
<feature type="domain" description="Pyrroline-5-carboxylate reductase catalytic N-terminal" evidence="2">
    <location>
        <begin position="17"/>
        <end position="122"/>
    </location>
</feature>
<dbReference type="AlphaFoldDB" id="A0A075MND2"/>
<keyword evidence="1" id="KW-0560">Oxidoreductase</keyword>
<dbReference type="GO" id="GO:0015677">
    <property type="term" value="P:copper ion import"/>
    <property type="evidence" value="ECO:0007669"/>
    <property type="project" value="TreeGrafter"/>
</dbReference>
<dbReference type="STRING" id="1459636.NTE_00986"/>
<dbReference type="KEGG" id="nev:NTE_00986"/>
<sequence length="242" mass="26028">MQSLKLISQDSVKVAMKIGIVGGTGGMGEGFAMRWCIKHDVMVGSRDAQKAKEAAANYRNAARQAYGPNVSIAGSITGDDNISLAKDSDILILSIPYEFIEDTCGKLASQVRPDCIIVSPIVPMTRTDNGFVYIPLLEQGKKTAGEWVADKMAPRSRVVSAFHTISEMKLKNVNLSLDADTFVCGDDPNVVAKLSELASEVAGLRPVYLGPLSLTYQAEVLTPMLLNAAKRNKLKNPGVKLT</sequence>
<dbReference type="InterPro" id="IPR036291">
    <property type="entry name" value="NAD(P)-bd_dom_sf"/>
</dbReference>
<dbReference type="GO" id="GO:0070967">
    <property type="term" value="F:coenzyme F420 binding"/>
    <property type="evidence" value="ECO:0007669"/>
    <property type="project" value="InterPro"/>
</dbReference>
<name>A0A075MND2_9ARCH</name>
<accession>A0A075MND2</accession>
<dbReference type="GO" id="GO:0050661">
    <property type="term" value="F:NADP binding"/>
    <property type="evidence" value="ECO:0007669"/>
    <property type="project" value="InterPro"/>
</dbReference>
<dbReference type="InterPro" id="IPR028939">
    <property type="entry name" value="P5C_Rdtase_cat_N"/>
</dbReference>
<dbReference type="Gene3D" id="3.40.50.720">
    <property type="entry name" value="NAD(P)-binding Rossmann-like Domain"/>
    <property type="match status" value="1"/>
</dbReference>
<evidence type="ECO:0000259" key="2">
    <source>
        <dbReference type="Pfam" id="PF03807"/>
    </source>
</evidence>
<dbReference type="InterPro" id="IPR010185">
    <property type="entry name" value="NpdG"/>
</dbReference>
<organism evidence="3 4">
    <name type="scientific">Candidatus Nitrososphaera evergladensis SR1</name>
    <dbReference type="NCBI Taxonomy" id="1459636"/>
    <lineage>
        <taxon>Archaea</taxon>
        <taxon>Nitrososphaerota</taxon>
        <taxon>Nitrososphaeria</taxon>
        <taxon>Nitrososphaerales</taxon>
        <taxon>Nitrososphaeraceae</taxon>
        <taxon>Nitrososphaera</taxon>
    </lineage>
</organism>
<dbReference type="NCBIfam" id="TIGR01915">
    <property type="entry name" value="npdG"/>
    <property type="match status" value="1"/>
</dbReference>
<keyword evidence="4" id="KW-1185">Reference proteome</keyword>
<dbReference type="InterPro" id="IPR051267">
    <property type="entry name" value="STEAP_metalloreductase"/>
</dbReference>
<evidence type="ECO:0000256" key="1">
    <source>
        <dbReference type="ARBA" id="ARBA00023002"/>
    </source>
</evidence>
<protein>
    <submittedName>
        <fullName evidence="3">Reduced coenzyme F420:NADP oxidoreductase</fullName>
    </submittedName>
</protein>
<proteinExistence type="predicted"/>
<dbReference type="GO" id="GO:0052851">
    <property type="term" value="F:ferric-chelate reductase (NADPH) activity"/>
    <property type="evidence" value="ECO:0007669"/>
    <property type="project" value="TreeGrafter"/>
</dbReference>
<dbReference type="Proteomes" id="UP000028194">
    <property type="component" value="Chromosome"/>
</dbReference>
<dbReference type="eggNOG" id="arCOG00457">
    <property type="taxonomic scope" value="Archaea"/>
</dbReference>